<proteinExistence type="predicted"/>
<dbReference type="RefSeq" id="WP_085267663.1">
    <property type="nucleotide sequence ID" value="NZ_AP022614.1"/>
</dbReference>
<dbReference type="AlphaFoldDB" id="A0A7I7YUF4"/>
<name>A0A7I7YUF4_9MYCO</name>
<gene>
    <name evidence="1" type="ORF">MPRM_27870</name>
</gene>
<organism evidence="1 2">
    <name type="scientific">Mycobacterium parmense</name>
    <dbReference type="NCBI Taxonomy" id="185642"/>
    <lineage>
        <taxon>Bacteria</taxon>
        <taxon>Bacillati</taxon>
        <taxon>Actinomycetota</taxon>
        <taxon>Actinomycetes</taxon>
        <taxon>Mycobacteriales</taxon>
        <taxon>Mycobacteriaceae</taxon>
        <taxon>Mycobacterium</taxon>
        <taxon>Mycobacterium simiae complex</taxon>
    </lineage>
</organism>
<evidence type="ECO:0000313" key="1">
    <source>
        <dbReference type="EMBL" id="BBZ45506.1"/>
    </source>
</evidence>
<dbReference type="Proteomes" id="UP000467105">
    <property type="component" value="Chromosome"/>
</dbReference>
<dbReference type="EMBL" id="AP022614">
    <property type="protein sequence ID" value="BBZ45506.1"/>
    <property type="molecule type" value="Genomic_DNA"/>
</dbReference>
<protein>
    <submittedName>
        <fullName evidence="1">Uncharacterized protein</fullName>
    </submittedName>
</protein>
<sequence length="102" mass="10961">MGDIDNMATPDGILELAAQRTGLTGIAPIRGSRGWRCSWTGSTAHPSSPRRAANACSTTPPTPYPFALNTYNLGQYDLTVEKLAPTFAEYLDTFDIELEGAP</sequence>
<accession>A0A7I7YUF4</accession>
<keyword evidence="2" id="KW-1185">Reference proteome</keyword>
<evidence type="ECO:0000313" key="2">
    <source>
        <dbReference type="Proteomes" id="UP000467105"/>
    </source>
</evidence>
<reference evidence="1 2" key="1">
    <citation type="journal article" date="2019" name="Emerg. Microbes Infect.">
        <title>Comprehensive subspecies identification of 175 nontuberculous mycobacteria species based on 7547 genomic profiles.</title>
        <authorList>
            <person name="Matsumoto Y."/>
            <person name="Kinjo T."/>
            <person name="Motooka D."/>
            <person name="Nabeya D."/>
            <person name="Jung N."/>
            <person name="Uechi K."/>
            <person name="Horii T."/>
            <person name="Iida T."/>
            <person name="Fujita J."/>
            <person name="Nakamura S."/>
        </authorList>
    </citation>
    <scope>NUCLEOTIDE SEQUENCE [LARGE SCALE GENOMIC DNA]</scope>
    <source>
        <strain evidence="1 2">JCM 14742</strain>
    </source>
</reference>